<feature type="binding site" evidence="5">
    <location>
        <position position="230"/>
    </location>
    <ligand>
        <name>3-dehydroquinate</name>
        <dbReference type="ChEBI" id="CHEBI:32364"/>
    </ligand>
</feature>
<dbReference type="AlphaFoldDB" id="A0AAI8DGN9"/>
<dbReference type="InterPro" id="IPR001381">
    <property type="entry name" value="DHquinase_I"/>
</dbReference>
<evidence type="ECO:0000256" key="5">
    <source>
        <dbReference type="HAMAP-Rule" id="MF_00214"/>
    </source>
</evidence>
<keyword evidence="3 5" id="KW-0456">Lyase</keyword>
<dbReference type="KEGG" id="sscu:CEP64_09240"/>
<evidence type="ECO:0000256" key="2">
    <source>
        <dbReference type="ARBA" id="ARBA00023141"/>
    </source>
</evidence>
<evidence type="ECO:0000256" key="1">
    <source>
        <dbReference type="ARBA" id="ARBA00001864"/>
    </source>
</evidence>
<comment type="similarity">
    <text evidence="5">Belongs to the type-I 3-dehydroquinase family.</text>
</comment>
<feature type="active site" description="Proton donor/acceptor" evidence="5">
    <location>
        <position position="138"/>
    </location>
</feature>
<feature type="binding site" evidence="5">
    <location>
        <position position="77"/>
    </location>
    <ligand>
        <name>3-dehydroquinate</name>
        <dbReference type="ChEBI" id="CHEBI:32364"/>
    </ligand>
</feature>
<comment type="function">
    <text evidence="5">Involved in the third step of the chorismate pathway, which leads to the biosynthesis of aromatic amino acids. Catalyzes the cis-dehydration of 3-dehydroquinate (DHQ) and introduces the first double bond of the aromatic ring to yield 3-dehydroshikimate.</text>
</comment>
<dbReference type="GO" id="GO:0009423">
    <property type="term" value="P:chorismate biosynthetic process"/>
    <property type="evidence" value="ECO:0007669"/>
    <property type="project" value="UniProtKB-UniRule"/>
</dbReference>
<dbReference type="Pfam" id="PF01487">
    <property type="entry name" value="DHquinase_I"/>
    <property type="match status" value="1"/>
</dbReference>
<organism evidence="6 7">
    <name type="scientific">Mammaliicoccus sciuri</name>
    <name type="common">Staphylococcus sciuri</name>
    <dbReference type="NCBI Taxonomy" id="1296"/>
    <lineage>
        <taxon>Bacteria</taxon>
        <taxon>Bacillati</taxon>
        <taxon>Bacillota</taxon>
        <taxon>Bacilli</taxon>
        <taxon>Bacillales</taxon>
        <taxon>Staphylococcaceae</taxon>
        <taxon>Mammaliicoccus</taxon>
    </lineage>
</organism>
<dbReference type="GO" id="GO:0009073">
    <property type="term" value="P:aromatic amino acid family biosynthetic process"/>
    <property type="evidence" value="ECO:0007669"/>
    <property type="project" value="UniProtKB-KW"/>
</dbReference>
<dbReference type="SUPFAM" id="SSF51569">
    <property type="entry name" value="Aldolase"/>
    <property type="match status" value="1"/>
</dbReference>
<proteinExistence type="inferred from homology"/>
<dbReference type="InterPro" id="IPR050146">
    <property type="entry name" value="Type-I_3-dehydroquinase"/>
</dbReference>
<feature type="binding site" evidence="5">
    <location>
        <position position="207"/>
    </location>
    <ligand>
        <name>3-dehydroquinate</name>
        <dbReference type="ChEBI" id="CHEBI:32364"/>
    </ligand>
</feature>
<feature type="binding site" evidence="5">
    <location>
        <begin position="42"/>
        <end position="44"/>
    </location>
    <ligand>
        <name>3-dehydroquinate</name>
        <dbReference type="ChEBI" id="CHEBI:32364"/>
    </ligand>
</feature>
<reference evidence="7" key="1">
    <citation type="submission" date="2017-06" db="EMBL/GenBank/DDBJ databases">
        <title>FDA dAtabase for Regulatory Grade micrObial Sequences (FDA-ARGOS): Supporting development and validation of Infectious Disease Dx tests.</title>
        <authorList>
            <person name="Goldberg B."/>
            <person name="Campos J."/>
            <person name="Tallon L."/>
            <person name="Sadzewicz L."/>
            <person name="Sengamalay N."/>
            <person name="Ott S."/>
            <person name="Godinez A."/>
            <person name="Nagaraj S."/>
            <person name="Vavikolanu K."/>
            <person name="Nadendla S."/>
            <person name="George J."/>
            <person name="Geyer C."/>
            <person name="Sichtig H."/>
        </authorList>
    </citation>
    <scope>NUCLEOTIDE SEQUENCE [LARGE SCALE GENOMIC DNA]</scope>
    <source>
        <strain evidence="7">FDAARGOS_285</strain>
    </source>
</reference>
<gene>
    <name evidence="5 6" type="primary">aroD</name>
    <name evidence="6" type="ORF">CEP64_09240</name>
</gene>
<evidence type="ECO:0000256" key="3">
    <source>
        <dbReference type="ARBA" id="ARBA00023239"/>
    </source>
</evidence>
<dbReference type="GO" id="GO:0003855">
    <property type="term" value="F:3-dehydroquinate dehydratase activity"/>
    <property type="evidence" value="ECO:0007669"/>
    <property type="project" value="UniProtKB-UniRule"/>
</dbReference>
<dbReference type="PANTHER" id="PTHR43699">
    <property type="entry name" value="3-DEHYDROQUINATE DEHYDRATASE"/>
    <property type="match status" value="1"/>
</dbReference>
<name>A0AAI8DGN9_MAMSC</name>
<protein>
    <recommendedName>
        <fullName evidence="5">3-dehydroquinate dehydratase</fullName>
        <shortName evidence="5">3-dehydroquinase</shortName>
        <ecNumber evidence="5">4.2.1.10</ecNumber>
    </recommendedName>
    <alternativeName>
        <fullName evidence="5">Type I DHQase</fullName>
    </alternativeName>
    <alternativeName>
        <fullName evidence="5">Type I dehydroquinase</fullName>
        <shortName evidence="5">DHQ1</shortName>
    </alternativeName>
</protein>
<dbReference type="GO" id="GO:0046279">
    <property type="term" value="P:3,4-dihydroxybenzoate biosynthetic process"/>
    <property type="evidence" value="ECO:0007669"/>
    <property type="project" value="UniProtKB-ARBA"/>
</dbReference>
<keyword evidence="4 5" id="KW-0704">Schiff base</keyword>
<dbReference type="HAMAP" id="MF_00214">
    <property type="entry name" value="AroD"/>
    <property type="match status" value="1"/>
</dbReference>
<dbReference type="PANTHER" id="PTHR43699:SF1">
    <property type="entry name" value="3-DEHYDROQUINATE DEHYDRATASE"/>
    <property type="match status" value="1"/>
</dbReference>
<dbReference type="InterPro" id="IPR013785">
    <property type="entry name" value="Aldolase_TIM"/>
</dbReference>
<dbReference type="EMBL" id="CP022046">
    <property type="protein sequence ID" value="ASE34767.1"/>
    <property type="molecule type" value="Genomic_DNA"/>
</dbReference>
<keyword evidence="5" id="KW-0028">Amino-acid biosynthesis</keyword>
<accession>A0AAI8DGN9</accession>
<sequence length="245" mass="27809">MTDGQKKAFPYIVATISLETQDDIEKTVQELNAHKDSIDIVEFRADTLKNTSIENINETLEQFKSAYHDAPILFTYRSVGQGGHGDFDHETYYKIMQDIICNKKAEYVDIQLDTYEDNLMNCITKAQHNDVKIIISHHDFKSTPDVEEMFVTYEKMAELGANIGKLAVMPQNERHLLSMLNAMNRAYHKLDIDVIGISMGELGKMTRITGGMFGSKFTYGFVGKEAAPGQIHVKDIKEQLALYQN</sequence>
<comment type="catalytic activity">
    <reaction evidence="1 5">
        <text>3-dehydroquinate = 3-dehydroshikimate + H2O</text>
        <dbReference type="Rhea" id="RHEA:21096"/>
        <dbReference type="ChEBI" id="CHEBI:15377"/>
        <dbReference type="ChEBI" id="CHEBI:16630"/>
        <dbReference type="ChEBI" id="CHEBI:32364"/>
        <dbReference type="EC" id="4.2.1.10"/>
    </reaction>
</comment>
<dbReference type="EC" id="4.2.1.10" evidence="5"/>
<dbReference type="GO" id="GO:0008652">
    <property type="term" value="P:amino acid biosynthetic process"/>
    <property type="evidence" value="ECO:0007669"/>
    <property type="project" value="UniProtKB-KW"/>
</dbReference>
<keyword evidence="2 5" id="KW-0057">Aromatic amino acid biosynthesis</keyword>
<comment type="subunit">
    <text evidence="5">Homodimer.</text>
</comment>
<comment type="caution">
    <text evidence="5">Lacks conserved residue(s) required for the propagation of feature annotation.</text>
</comment>
<dbReference type="CDD" id="cd00502">
    <property type="entry name" value="DHQase_I"/>
    <property type="match status" value="1"/>
</dbReference>
<dbReference type="FunFam" id="3.20.20.70:FF:000047">
    <property type="entry name" value="3-dehydroquinate dehydratase"/>
    <property type="match status" value="1"/>
</dbReference>
<evidence type="ECO:0000313" key="7">
    <source>
        <dbReference type="Proteomes" id="UP000197058"/>
    </source>
</evidence>
<comment type="pathway">
    <text evidence="5">Metabolic intermediate biosynthesis; chorismate biosynthesis; chorismate from D-erythrose 4-phosphate and phosphoenolpyruvate: step 3/7.</text>
</comment>
<evidence type="ECO:0000313" key="6">
    <source>
        <dbReference type="EMBL" id="ASE34767.1"/>
    </source>
</evidence>
<dbReference type="Proteomes" id="UP000197058">
    <property type="component" value="Chromosome"/>
</dbReference>
<dbReference type="RefSeq" id="WP_048540221.1">
    <property type="nucleotide sequence ID" value="NZ_CAJVGN010000001.1"/>
</dbReference>
<dbReference type="NCBIfam" id="TIGR01093">
    <property type="entry name" value="aroD"/>
    <property type="match status" value="1"/>
</dbReference>
<dbReference type="Gene3D" id="3.20.20.70">
    <property type="entry name" value="Aldolase class I"/>
    <property type="match status" value="1"/>
</dbReference>
<dbReference type="GeneID" id="48593547"/>
<evidence type="ECO:0000256" key="4">
    <source>
        <dbReference type="ARBA" id="ARBA00023270"/>
    </source>
</evidence>
<feature type="active site" description="Schiff-base intermediate with substrate" evidence="5">
    <location>
        <position position="165"/>
    </location>
</feature>